<dbReference type="Proteomes" id="UP000605986">
    <property type="component" value="Unassembled WGS sequence"/>
</dbReference>
<evidence type="ECO:0000313" key="3">
    <source>
        <dbReference type="EMBL" id="KAF4449957.1"/>
    </source>
</evidence>
<keyword evidence="2" id="KW-1133">Transmembrane helix</keyword>
<evidence type="ECO:0000256" key="2">
    <source>
        <dbReference type="SAM" id="Phobius"/>
    </source>
</evidence>
<dbReference type="AlphaFoldDB" id="A0A8H4P6J9"/>
<feature type="region of interest" description="Disordered" evidence="1">
    <location>
        <begin position="1"/>
        <end position="41"/>
    </location>
</feature>
<proteinExistence type="predicted"/>
<feature type="transmembrane region" description="Helical" evidence="2">
    <location>
        <begin position="45"/>
        <end position="68"/>
    </location>
</feature>
<evidence type="ECO:0000313" key="4">
    <source>
        <dbReference type="Proteomes" id="UP000605986"/>
    </source>
</evidence>
<sequence>MTTQPRQQNAGSKKPRVVHRRHDQSQGSEDHHNGSKTNSHQDRQALPLLTSLLVLIVVLIVGFFTVAWRARSIKQETKDLGSAEIKICIAYEALKEINPQYRSTPPDLYTLINISKGTSHQGKILKGFQSKTETFLKEANGLRPGSAQDDKKKQIANWNKVAVVLLEEDVRRVYDQRFLDGWIKSELDKMCGDRWKDNRG</sequence>
<evidence type="ECO:0000256" key="1">
    <source>
        <dbReference type="SAM" id="MobiDB-lite"/>
    </source>
</evidence>
<gene>
    <name evidence="3" type="ORF">F53441_6876</name>
</gene>
<protein>
    <submittedName>
        <fullName evidence="3">Uncharacterized protein</fullName>
    </submittedName>
</protein>
<feature type="compositionally biased region" description="Basic residues" evidence="1">
    <location>
        <begin position="13"/>
        <end position="22"/>
    </location>
</feature>
<reference evidence="3" key="1">
    <citation type="submission" date="2020-01" db="EMBL/GenBank/DDBJ databases">
        <title>Identification and distribution of gene clusters putatively required for synthesis of sphingolipid metabolism inhibitors in phylogenetically diverse species of the filamentous fungus Fusarium.</title>
        <authorList>
            <person name="Kim H.-S."/>
            <person name="Busman M."/>
            <person name="Brown D.W."/>
            <person name="Divon H."/>
            <person name="Uhlig S."/>
            <person name="Proctor R.H."/>
        </authorList>
    </citation>
    <scope>NUCLEOTIDE SEQUENCE</scope>
    <source>
        <strain evidence="3">NRRL 53441</strain>
    </source>
</reference>
<name>A0A8H4P6J9_9HYPO</name>
<dbReference type="OrthoDB" id="5086958at2759"/>
<dbReference type="EMBL" id="JAADJG010000264">
    <property type="protein sequence ID" value="KAF4449957.1"/>
    <property type="molecule type" value="Genomic_DNA"/>
</dbReference>
<keyword evidence="2" id="KW-0812">Transmembrane</keyword>
<feature type="compositionally biased region" description="Polar residues" evidence="1">
    <location>
        <begin position="1"/>
        <end position="11"/>
    </location>
</feature>
<organism evidence="3 4">
    <name type="scientific">Fusarium austroafricanum</name>
    <dbReference type="NCBI Taxonomy" id="2364996"/>
    <lineage>
        <taxon>Eukaryota</taxon>
        <taxon>Fungi</taxon>
        <taxon>Dikarya</taxon>
        <taxon>Ascomycota</taxon>
        <taxon>Pezizomycotina</taxon>
        <taxon>Sordariomycetes</taxon>
        <taxon>Hypocreomycetidae</taxon>
        <taxon>Hypocreales</taxon>
        <taxon>Nectriaceae</taxon>
        <taxon>Fusarium</taxon>
        <taxon>Fusarium concolor species complex</taxon>
    </lineage>
</organism>
<keyword evidence="2" id="KW-0472">Membrane</keyword>
<comment type="caution">
    <text evidence="3">The sequence shown here is derived from an EMBL/GenBank/DDBJ whole genome shotgun (WGS) entry which is preliminary data.</text>
</comment>
<feature type="compositionally biased region" description="Basic and acidic residues" evidence="1">
    <location>
        <begin position="28"/>
        <end position="41"/>
    </location>
</feature>
<keyword evidence="4" id="KW-1185">Reference proteome</keyword>
<accession>A0A8H4P6J9</accession>